<feature type="region of interest" description="Disordered" evidence="1">
    <location>
        <begin position="235"/>
        <end position="260"/>
    </location>
</feature>
<feature type="chain" id="PRO_5027062534" evidence="2">
    <location>
        <begin position="26"/>
        <end position="260"/>
    </location>
</feature>
<keyword evidence="2" id="KW-0732">Signal</keyword>
<accession>A0A6J4V3S8</accession>
<proteinExistence type="predicted"/>
<evidence type="ECO:0000313" key="3">
    <source>
        <dbReference type="EMBL" id="CAA9567711.1"/>
    </source>
</evidence>
<evidence type="ECO:0000256" key="2">
    <source>
        <dbReference type="SAM" id="SignalP"/>
    </source>
</evidence>
<gene>
    <name evidence="3" type="ORF">AVDCRST_MAG33-2211</name>
</gene>
<dbReference type="EMBL" id="CADCWK010000249">
    <property type="protein sequence ID" value="CAA9567711.1"/>
    <property type="molecule type" value="Genomic_DNA"/>
</dbReference>
<feature type="signal peptide" evidence="2">
    <location>
        <begin position="1"/>
        <end position="25"/>
    </location>
</feature>
<evidence type="ECO:0000256" key="1">
    <source>
        <dbReference type="SAM" id="MobiDB-lite"/>
    </source>
</evidence>
<name>A0A6J4V3S8_9BACT</name>
<sequence length="260" mass="26670">MGLSRGVRLASMAILLFGLSGSARAQEATPLPEQLVVYPPGTVVFGATPGEWSARHWQWTLSFPVGRSPGQDATGASCGYGQSGPVFYVPRNLPPCTVPSGMALFVPVAGTECSTVESEPFVGLDEADLRACAATEAERYTAITVSVDGQTIPDMAAYRAASPLFTISLPPNNVLGVSAGVGWAIADGYQVMVAPLPVGTHEIVVHLELTDGTVLPDKVLSITVQGPAAAVLAGTPAAESPPATPFVPLVASPQPDAPPA</sequence>
<protein>
    <submittedName>
        <fullName evidence="3">Uncharacterized protein</fullName>
    </submittedName>
</protein>
<reference evidence="3" key="1">
    <citation type="submission" date="2020-02" db="EMBL/GenBank/DDBJ databases">
        <authorList>
            <person name="Meier V. D."/>
        </authorList>
    </citation>
    <scope>NUCLEOTIDE SEQUENCE</scope>
    <source>
        <strain evidence="3">AVDCRST_MAG33</strain>
    </source>
</reference>
<dbReference type="AlphaFoldDB" id="A0A6J4V3S8"/>
<organism evidence="3">
    <name type="scientific">uncultured Thermomicrobiales bacterium</name>
    <dbReference type="NCBI Taxonomy" id="1645740"/>
    <lineage>
        <taxon>Bacteria</taxon>
        <taxon>Pseudomonadati</taxon>
        <taxon>Thermomicrobiota</taxon>
        <taxon>Thermomicrobia</taxon>
        <taxon>Thermomicrobiales</taxon>
        <taxon>environmental samples</taxon>
    </lineage>
</organism>